<dbReference type="Proteomes" id="UP000504628">
    <property type="component" value="Chromosome 1"/>
</dbReference>
<dbReference type="PANTHER" id="PTHR10460">
    <property type="entry name" value="ABL INTERACTOR FAMILY MEMBER"/>
    <property type="match status" value="1"/>
</dbReference>
<feature type="domain" description="T-SNARE coiled-coil homology" evidence="14">
    <location>
        <begin position="45"/>
        <end position="107"/>
    </location>
</feature>
<evidence type="ECO:0000313" key="15">
    <source>
        <dbReference type="EMBL" id="KAF6128475.1"/>
    </source>
</evidence>
<dbReference type="GO" id="GO:0005856">
    <property type="term" value="C:cytoskeleton"/>
    <property type="evidence" value="ECO:0007669"/>
    <property type="project" value="UniProtKB-SubCell"/>
</dbReference>
<feature type="compositionally biased region" description="Low complexity" evidence="12">
    <location>
        <begin position="248"/>
        <end position="258"/>
    </location>
</feature>
<feature type="domain" description="SH3" evidence="13">
    <location>
        <begin position="417"/>
        <end position="476"/>
    </location>
</feature>
<dbReference type="GeneID" id="114492924"/>
<sequence>MAELQMLLEEEIPSGKRALIESYQNLTRVADYCENNYIQATDKRKALEETKAYTTQSLASVAYQINALANNVLQLLDIQASQLRRMESSINHISQTVDIHKEKVARREIGILTTNKNTSRTHKIIAPANMERPVRYIRKPIDYTVLDDVGHGVKWLKAKHGNNQPARTGTLSRTNPPTQKPPSPPMSGRGTLGRNTPYKTLEPVKPPTVPNDYMTSPARLGSQHSPGRTASLNQRPRTHSGSSGGSGSRENSGSSSIGIPIAVPTPSPPTIGPENISVPPPSGAPPAPPLPPLLPGNTVIAAPGSAPGSQYGTMTRQISRHNSTTSSTSSGGYRRTPSVTAQFSAQPHVNGGPLYSQNSIADSPTPPPPPPPDDIPMFDDSPPPPPPPPVDYEDEEAAVVQYNDPYADGDPAWAPKNYIEKVVAIYDYTKDKDDELSFMEGAIIYVIKKNDDGWYEGVCNRVTGLFPGNYVESIMHYTD</sequence>
<keyword evidence="10" id="KW-0966">Cell projection</keyword>
<dbReference type="GO" id="GO:0030175">
    <property type="term" value="C:filopodium"/>
    <property type="evidence" value="ECO:0007669"/>
    <property type="project" value="UniProtKB-SubCell"/>
</dbReference>
<accession>A0A6J2LBE9</accession>
<reference evidence="15 17" key="1">
    <citation type="journal article" date="2020" name="Nature">
        <title>Six reference-quality genomes reveal evolution of bat adaptations.</title>
        <authorList>
            <person name="Jebb D."/>
            <person name="Huang Z."/>
            <person name="Pippel M."/>
            <person name="Hughes G.M."/>
            <person name="Lavrichenko K."/>
            <person name="Devanna P."/>
            <person name="Winkler S."/>
            <person name="Jermiin L.S."/>
            <person name="Skirmuntt E.C."/>
            <person name="Katzourakis A."/>
            <person name="Burkitt-Gray L."/>
            <person name="Ray D.A."/>
            <person name="Sullivan K.A.M."/>
            <person name="Roscito J.G."/>
            <person name="Kirilenko B.M."/>
            <person name="Davalos L.M."/>
            <person name="Corthals A.P."/>
            <person name="Power M.L."/>
            <person name="Jones G."/>
            <person name="Ransome R.D."/>
            <person name="Dechmann D.K.N."/>
            <person name="Locatelli A.G."/>
            <person name="Puechmaille S.J."/>
            <person name="Fedrigo O."/>
            <person name="Jarvis E.D."/>
            <person name="Hiller M."/>
            <person name="Vernes S.C."/>
            <person name="Myers E.W."/>
            <person name="Teeling E.C."/>
        </authorList>
    </citation>
    <scope>NUCLEOTIDE SEQUENCE [LARGE SCALE GENOMIC DNA]</scope>
    <source>
        <strain evidence="15">Bat1K_MPI-CBG_1</strain>
    </source>
</reference>
<dbReference type="FunFam" id="2.30.30.40:FF:000002">
    <property type="entry name" value="abl interactor 1 isoform X1"/>
    <property type="match status" value="1"/>
</dbReference>
<evidence type="ECO:0000256" key="11">
    <source>
        <dbReference type="PROSITE-ProRule" id="PRU00192"/>
    </source>
</evidence>
<dbReference type="CTD" id="10006"/>
<evidence type="ECO:0000256" key="8">
    <source>
        <dbReference type="ARBA" id="ARBA00023054"/>
    </source>
</evidence>
<feature type="region of interest" description="Disordered" evidence="12">
    <location>
        <begin position="159"/>
        <end position="392"/>
    </location>
</feature>
<dbReference type="PROSITE" id="PS50002">
    <property type="entry name" value="SH3"/>
    <property type="match status" value="1"/>
</dbReference>
<dbReference type="InterPro" id="IPR035725">
    <property type="entry name" value="Abi1_SH3"/>
</dbReference>
<evidence type="ECO:0000256" key="12">
    <source>
        <dbReference type="SAM" id="MobiDB-lite"/>
    </source>
</evidence>
<dbReference type="GO" id="GO:0030027">
    <property type="term" value="C:lamellipodium"/>
    <property type="evidence" value="ECO:0007669"/>
    <property type="project" value="UniProtKB-SubCell"/>
</dbReference>
<dbReference type="Gene3D" id="6.10.140.1620">
    <property type="match status" value="1"/>
</dbReference>
<organism evidence="16 18">
    <name type="scientific">Phyllostomus discolor</name>
    <name type="common">pale spear-nosed bat</name>
    <dbReference type="NCBI Taxonomy" id="89673"/>
    <lineage>
        <taxon>Eukaryota</taxon>
        <taxon>Metazoa</taxon>
        <taxon>Chordata</taxon>
        <taxon>Craniata</taxon>
        <taxon>Vertebrata</taxon>
        <taxon>Euteleostomi</taxon>
        <taxon>Mammalia</taxon>
        <taxon>Eutheria</taxon>
        <taxon>Laurasiatheria</taxon>
        <taxon>Chiroptera</taxon>
        <taxon>Yangochiroptera</taxon>
        <taxon>Phyllostomidae</taxon>
        <taxon>Phyllostominae</taxon>
        <taxon>Phyllostomus</taxon>
    </lineage>
</organism>
<dbReference type="PRINTS" id="PR00452">
    <property type="entry name" value="SH3DOMAIN"/>
</dbReference>
<name>A0A6J2LBE9_9CHIR</name>
<dbReference type="GO" id="GO:0035591">
    <property type="term" value="F:signaling adaptor activity"/>
    <property type="evidence" value="ECO:0007669"/>
    <property type="project" value="TreeGrafter"/>
</dbReference>
<comment type="subcellular location">
    <subcellularLocation>
        <location evidence="2">Cell projection</location>
        <location evidence="2">Filopodium</location>
    </subcellularLocation>
    <subcellularLocation>
        <location evidence="3">Cell projection</location>
        <location evidence="3">Lamellipodium</location>
    </subcellularLocation>
    <subcellularLocation>
        <location evidence="1">Cytoplasm</location>
        <location evidence="1">Cytoskeleton</location>
    </subcellularLocation>
</comment>
<comment type="similarity">
    <text evidence="4">Belongs to the ABI family.</text>
</comment>
<gene>
    <name evidence="18" type="primary">ABI1</name>
    <name evidence="15" type="ORF">HJG60_000091</name>
</gene>
<evidence type="ECO:0000256" key="4">
    <source>
        <dbReference type="ARBA" id="ARBA00010020"/>
    </source>
</evidence>
<dbReference type="Pfam" id="PF00018">
    <property type="entry name" value="SH3_1"/>
    <property type="match status" value="1"/>
</dbReference>
<proteinExistence type="inferred from homology"/>
<evidence type="ECO:0000313" key="17">
    <source>
        <dbReference type="Proteomes" id="UP000664940"/>
    </source>
</evidence>
<keyword evidence="5 11" id="KW-0728">SH3 domain</keyword>
<feature type="compositionally biased region" description="Polar residues" evidence="12">
    <location>
        <begin position="337"/>
        <end position="347"/>
    </location>
</feature>
<evidence type="ECO:0000256" key="2">
    <source>
        <dbReference type="ARBA" id="ARBA00004486"/>
    </source>
</evidence>
<keyword evidence="9" id="KW-0206">Cytoskeleton</keyword>
<protein>
    <submittedName>
        <fullName evidence="15 18">Abl interactor 1</fullName>
    </submittedName>
</protein>
<evidence type="ECO:0000256" key="5">
    <source>
        <dbReference type="ARBA" id="ARBA00022443"/>
    </source>
</evidence>
<feature type="compositionally biased region" description="Polar residues" evidence="12">
    <location>
        <begin position="307"/>
        <end position="322"/>
    </location>
</feature>
<evidence type="ECO:0000256" key="3">
    <source>
        <dbReference type="ARBA" id="ARBA00004510"/>
    </source>
</evidence>
<evidence type="ECO:0000256" key="10">
    <source>
        <dbReference type="ARBA" id="ARBA00023273"/>
    </source>
</evidence>
<keyword evidence="6" id="KW-0963">Cytoplasm</keyword>
<dbReference type="EMBL" id="JABVXQ010000001">
    <property type="protein sequence ID" value="KAF6128475.1"/>
    <property type="molecule type" value="Genomic_DNA"/>
</dbReference>
<dbReference type="GO" id="GO:0031209">
    <property type="term" value="C:SCAR complex"/>
    <property type="evidence" value="ECO:0007669"/>
    <property type="project" value="TreeGrafter"/>
</dbReference>
<dbReference type="GO" id="GO:0001764">
    <property type="term" value="P:neuron migration"/>
    <property type="evidence" value="ECO:0007669"/>
    <property type="project" value="TreeGrafter"/>
</dbReference>
<dbReference type="InterPro" id="IPR000727">
    <property type="entry name" value="T_SNARE_dom"/>
</dbReference>
<evidence type="ECO:0000313" key="16">
    <source>
        <dbReference type="Proteomes" id="UP000504628"/>
    </source>
</evidence>
<dbReference type="GO" id="GO:0017124">
    <property type="term" value="F:SH3 domain binding"/>
    <property type="evidence" value="ECO:0007669"/>
    <property type="project" value="TreeGrafter"/>
</dbReference>
<dbReference type="AlphaFoldDB" id="A0A6J2LBE9"/>
<dbReference type="Gene3D" id="2.30.30.40">
    <property type="entry name" value="SH3 Domains"/>
    <property type="match status" value="1"/>
</dbReference>
<keyword evidence="8" id="KW-0175">Coiled coil</keyword>
<dbReference type="GO" id="GO:0045296">
    <property type="term" value="F:cadherin binding"/>
    <property type="evidence" value="ECO:0007669"/>
    <property type="project" value="TreeGrafter"/>
</dbReference>
<evidence type="ECO:0000256" key="6">
    <source>
        <dbReference type="ARBA" id="ARBA00022490"/>
    </source>
</evidence>
<dbReference type="InterPro" id="IPR001452">
    <property type="entry name" value="SH3_domain"/>
</dbReference>
<dbReference type="CDD" id="cd11971">
    <property type="entry name" value="SH3_Abi1"/>
    <property type="match status" value="1"/>
</dbReference>
<evidence type="ECO:0000259" key="13">
    <source>
        <dbReference type="PROSITE" id="PS50002"/>
    </source>
</evidence>
<evidence type="ECO:0000256" key="9">
    <source>
        <dbReference type="ARBA" id="ARBA00023212"/>
    </source>
</evidence>
<evidence type="ECO:0000256" key="1">
    <source>
        <dbReference type="ARBA" id="ARBA00004245"/>
    </source>
</evidence>
<dbReference type="InterPro" id="IPR036028">
    <property type="entry name" value="SH3-like_dom_sf"/>
</dbReference>
<dbReference type="Pfam" id="PF07815">
    <property type="entry name" value="Abi_HHR"/>
    <property type="match status" value="1"/>
</dbReference>
<dbReference type="InterPro" id="IPR028457">
    <property type="entry name" value="ABI"/>
</dbReference>
<dbReference type="PANTHER" id="PTHR10460:SF2">
    <property type="entry name" value="ABL INTERACTOR 1"/>
    <property type="match status" value="1"/>
</dbReference>
<dbReference type="PRINTS" id="PR00499">
    <property type="entry name" value="P67PHOX"/>
</dbReference>
<feature type="compositionally biased region" description="Pro residues" evidence="12">
    <location>
        <begin position="278"/>
        <end position="294"/>
    </location>
</feature>
<dbReference type="PROSITE" id="PS50192">
    <property type="entry name" value="T_SNARE"/>
    <property type="match status" value="1"/>
</dbReference>
<dbReference type="SUPFAM" id="SSF50044">
    <property type="entry name" value="SH3-domain"/>
    <property type="match status" value="1"/>
</dbReference>
<dbReference type="SMART" id="SM00326">
    <property type="entry name" value="SH3"/>
    <property type="match status" value="1"/>
</dbReference>
<feature type="compositionally biased region" description="Pro residues" evidence="12">
    <location>
        <begin position="381"/>
        <end position="390"/>
    </location>
</feature>
<feature type="compositionally biased region" description="Polar residues" evidence="12">
    <location>
        <begin position="222"/>
        <end position="235"/>
    </location>
</feature>
<keyword evidence="7" id="KW-0597">Phosphoprotein</keyword>
<dbReference type="RefSeq" id="XP_028363353.1">
    <property type="nucleotide sequence ID" value="XM_028507552.2"/>
</dbReference>
<keyword evidence="16" id="KW-1185">Reference proteome</keyword>
<evidence type="ECO:0000256" key="7">
    <source>
        <dbReference type="ARBA" id="ARBA00022553"/>
    </source>
</evidence>
<dbReference type="Proteomes" id="UP000664940">
    <property type="component" value="Unassembled WGS sequence"/>
</dbReference>
<feature type="compositionally biased region" description="Polar residues" evidence="12">
    <location>
        <begin position="161"/>
        <end position="175"/>
    </location>
</feature>
<dbReference type="InterPro" id="IPR012849">
    <property type="entry name" value="Abl-interactor_HHR_dom"/>
</dbReference>
<feature type="compositionally biased region" description="Pro residues" evidence="12">
    <location>
        <begin position="364"/>
        <end position="374"/>
    </location>
</feature>
<reference evidence="18" key="2">
    <citation type="submission" date="2025-04" db="UniProtKB">
        <authorList>
            <consortium name="RefSeq"/>
        </authorList>
    </citation>
    <scope>IDENTIFICATION</scope>
    <source>
        <tissue evidence="18">Muscle</tissue>
    </source>
</reference>
<evidence type="ECO:0000313" key="18">
    <source>
        <dbReference type="RefSeq" id="XP_028363353.1"/>
    </source>
</evidence>
<evidence type="ECO:0000259" key="14">
    <source>
        <dbReference type="PROSITE" id="PS50192"/>
    </source>
</evidence>